<dbReference type="EMBL" id="JACCAC010000001">
    <property type="protein sequence ID" value="NYG55216.1"/>
    <property type="molecule type" value="Genomic_DNA"/>
</dbReference>
<proteinExistence type="predicted"/>
<organism evidence="1 2">
    <name type="scientific">Nocardioides perillae</name>
    <dbReference type="NCBI Taxonomy" id="1119534"/>
    <lineage>
        <taxon>Bacteria</taxon>
        <taxon>Bacillati</taxon>
        <taxon>Actinomycetota</taxon>
        <taxon>Actinomycetes</taxon>
        <taxon>Propionibacteriales</taxon>
        <taxon>Nocardioidaceae</taxon>
        <taxon>Nocardioides</taxon>
    </lineage>
</organism>
<keyword evidence="2" id="KW-1185">Reference proteome</keyword>
<evidence type="ECO:0008006" key="3">
    <source>
        <dbReference type="Google" id="ProtNLM"/>
    </source>
</evidence>
<evidence type="ECO:0000313" key="1">
    <source>
        <dbReference type="EMBL" id="NYG55216.1"/>
    </source>
</evidence>
<dbReference type="Proteomes" id="UP000544110">
    <property type="component" value="Unassembled WGS sequence"/>
</dbReference>
<dbReference type="RefSeq" id="WP_179517702.1">
    <property type="nucleotide sequence ID" value="NZ_JACCAC010000001.1"/>
</dbReference>
<accession>A0A7Y9RTV3</accession>
<gene>
    <name evidence="1" type="ORF">BJ989_001520</name>
</gene>
<comment type="caution">
    <text evidence="1">The sequence shown here is derived from an EMBL/GenBank/DDBJ whole genome shotgun (WGS) entry which is preliminary data.</text>
</comment>
<name>A0A7Y9RTV3_9ACTN</name>
<protein>
    <recommendedName>
        <fullName evidence="3">Sulfotransferase family protein</fullName>
    </recommendedName>
</protein>
<sequence>MAVLDRAAGIVVTAAPGTGSTALLEALLAQRDAVQVPDPERARAAGVDAKHGTVRQLVAAGLLHDDPARRTVTTTRNPFDFYVAEHQRTRTRWVEELRKPDSWVHTTPGVLDQVVDAVTLDFDDWLVKAVGEPGRPRRINAGHVDEADVVLRMESLEADLRDLLGLEVQVPRTNVTDRDRAYWRSYTVAGRRLVEQAHAHDLALFDYRF</sequence>
<evidence type="ECO:0000313" key="2">
    <source>
        <dbReference type="Proteomes" id="UP000544110"/>
    </source>
</evidence>
<reference evidence="1 2" key="1">
    <citation type="submission" date="2020-07" db="EMBL/GenBank/DDBJ databases">
        <title>Sequencing the genomes of 1000 actinobacteria strains.</title>
        <authorList>
            <person name="Klenk H.-P."/>
        </authorList>
    </citation>
    <scope>NUCLEOTIDE SEQUENCE [LARGE SCALE GENOMIC DNA]</scope>
    <source>
        <strain evidence="1 2">DSM 24552</strain>
    </source>
</reference>
<dbReference type="AlphaFoldDB" id="A0A7Y9RTV3"/>